<evidence type="ECO:0000313" key="4">
    <source>
        <dbReference type="Proteomes" id="UP001245370"/>
    </source>
</evidence>
<name>A0A9W6CKR9_XANFL</name>
<dbReference type="AlphaFoldDB" id="A0A9W6CKR9"/>
<dbReference type="GeneID" id="95762356"/>
<proteinExistence type="predicted"/>
<sequence length="539" mass="59401">MPDLAEVRHMLDGLPPEELARLQAQVRAAVPDLWVPNFGPQLAAQNSPADELFYGGAAGGGKSDLLLGLALTQHERSIIYRRQYTDLGALVDRSGQIVGHTNGLNRSPPPIFRLPERIVQFAAMAREEDKQAFKGRPFDLIGFDELPDFTESQYTFVTGWNRTSKVGQRCRVVSAGNPPTTVEGYWIIRRWGPWLDPRHPRPAKPGELRWYAIIDGEDTEVWGPGPVYHPKTGQPVINPATGEPVLARSRTFIRSGVADNPDMIDAGYQNTLAAMPEPYRSAYLEGRFDVSLKDDENQVIPTRWVMEAQQRWTAETPFGLIPMTVIACDPNGGGRDRCILSPRYGGYYQPLVEVKGIRVDDASAVVREVAAVMRDRCPVVMDMGGGYGGLPTNMLKSNGFTVVGFNGSAPSTARTKDAANLAFFNKRAEAIWRLREALDPAQPGGSHVVLPPDDELRADLCAARFELTRSGIKVEPKEGIKERIGRSPDKGDAVVMAWSEGERASAEAVAARNREWGITPRGQETTANRGYAHIKRKHG</sequence>
<evidence type="ECO:0000313" key="2">
    <source>
        <dbReference type="EMBL" id="MDR6332360.1"/>
    </source>
</evidence>
<dbReference type="Gene3D" id="3.40.50.300">
    <property type="entry name" value="P-loop containing nucleotide triphosphate hydrolases"/>
    <property type="match status" value="1"/>
</dbReference>
<accession>A0A9W6CKR9</accession>
<gene>
    <name evidence="2" type="ORF">GGQ86_000807</name>
    <name evidence="1" type="ORF">XFLAVUS301_15650</name>
</gene>
<dbReference type="EMBL" id="BSDO01000002">
    <property type="protein sequence ID" value="GLI21891.1"/>
    <property type="molecule type" value="Genomic_DNA"/>
</dbReference>
<dbReference type="Proteomes" id="UP001245370">
    <property type="component" value="Unassembled WGS sequence"/>
</dbReference>
<comment type="caution">
    <text evidence="1">The sequence shown here is derived from an EMBL/GenBank/DDBJ whole genome shotgun (WGS) entry which is preliminary data.</text>
</comment>
<keyword evidence="4" id="KW-1185">Reference proteome</keyword>
<dbReference type="RefSeq" id="WP_281806827.1">
    <property type="nucleotide sequence ID" value="NZ_BSDO01000002.1"/>
</dbReference>
<reference evidence="1" key="1">
    <citation type="submission" date="2022-12" db="EMBL/GenBank/DDBJ databases">
        <title>Reference genome sequencing for broad-spectrum identification of bacterial and archaeal isolates by mass spectrometry.</title>
        <authorList>
            <person name="Sekiguchi Y."/>
            <person name="Tourlousse D.M."/>
        </authorList>
    </citation>
    <scope>NUCLEOTIDE SEQUENCE</scope>
    <source>
        <strain evidence="1">301</strain>
    </source>
</reference>
<reference evidence="2 4" key="2">
    <citation type="submission" date="2023-07" db="EMBL/GenBank/DDBJ databases">
        <title>Genomic Encyclopedia of Type Strains, Phase IV (KMG-IV): sequencing the most valuable type-strain genomes for metagenomic binning, comparative biology and taxonomic classification.</title>
        <authorList>
            <person name="Goeker M."/>
        </authorList>
    </citation>
    <scope>NUCLEOTIDE SEQUENCE [LARGE SCALE GENOMIC DNA]</scope>
    <source>
        <strain evidence="2 4">DSM 338</strain>
    </source>
</reference>
<dbReference type="EMBL" id="JAVDPY010000001">
    <property type="protein sequence ID" value="MDR6332360.1"/>
    <property type="molecule type" value="Genomic_DNA"/>
</dbReference>
<evidence type="ECO:0000313" key="1">
    <source>
        <dbReference type="EMBL" id="GLI21891.1"/>
    </source>
</evidence>
<dbReference type="InterPro" id="IPR027417">
    <property type="entry name" value="P-loop_NTPase"/>
</dbReference>
<dbReference type="Gene3D" id="3.30.420.240">
    <property type="match status" value="1"/>
</dbReference>
<organism evidence="1 3">
    <name type="scientific">Xanthobacter flavus</name>
    <dbReference type="NCBI Taxonomy" id="281"/>
    <lineage>
        <taxon>Bacteria</taxon>
        <taxon>Pseudomonadati</taxon>
        <taxon>Pseudomonadota</taxon>
        <taxon>Alphaproteobacteria</taxon>
        <taxon>Hyphomicrobiales</taxon>
        <taxon>Xanthobacteraceae</taxon>
        <taxon>Xanthobacter</taxon>
    </lineage>
</organism>
<dbReference type="Proteomes" id="UP001144397">
    <property type="component" value="Unassembled WGS sequence"/>
</dbReference>
<protein>
    <submittedName>
        <fullName evidence="1">Phage terminase large subunit</fullName>
    </submittedName>
</protein>
<evidence type="ECO:0000313" key="3">
    <source>
        <dbReference type="Proteomes" id="UP001144397"/>
    </source>
</evidence>